<dbReference type="Pfam" id="PF11329">
    <property type="entry name" value="DUF3131"/>
    <property type="match status" value="1"/>
</dbReference>
<dbReference type="Gene3D" id="1.50.10.140">
    <property type="match status" value="1"/>
</dbReference>
<dbReference type="InterPro" id="IPR021478">
    <property type="entry name" value="DUF3131"/>
</dbReference>
<evidence type="ECO:0000313" key="3">
    <source>
        <dbReference type="EMBL" id="KIY23573.1"/>
    </source>
</evidence>
<dbReference type="EMBL" id="JXIQ01000016">
    <property type="protein sequence ID" value="KIY23573.1"/>
    <property type="molecule type" value="Genomic_DNA"/>
</dbReference>
<evidence type="ECO:0000313" key="4">
    <source>
        <dbReference type="Proteomes" id="UP000032512"/>
    </source>
</evidence>
<dbReference type="AlphaFoldDB" id="A0A0D6ZG22"/>
<organism evidence="3 4">
    <name type="scientific">Mesobacillus subterraneus</name>
    <dbReference type="NCBI Taxonomy" id="285983"/>
    <lineage>
        <taxon>Bacteria</taxon>
        <taxon>Bacillati</taxon>
        <taxon>Bacillota</taxon>
        <taxon>Bacilli</taxon>
        <taxon>Bacillales</taxon>
        <taxon>Bacillaceae</taxon>
        <taxon>Mesobacillus</taxon>
    </lineage>
</organism>
<feature type="domain" description="Glycoamylase-like" evidence="1">
    <location>
        <begin position="261"/>
        <end position="432"/>
    </location>
</feature>
<proteinExistence type="predicted"/>
<evidence type="ECO:0000259" key="2">
    <source>
        <dbReference type="Pfam" id="PF11329"/>
    </source>
</evidence>
<protein>
    <submittedName>
        <fullName evidence="3">Uncharacterized protein</fullName>
    </submittedName>
</protein>
<keyword evidence="4" id="KW-1185">Reference proteome</keyword>
<name>A0A0D6ZG22_9BACI</name>
<dbReference type="Pfam" id="PF10091">
    <property type="entry name" value="Glycoamylase"/>
    <property type="match status" value="1"/>
</dbReference>
<dbReference type="InterPro" id="IPR019282">
    <property type="entry name" value="Glycoamylase-like_cons_dom"/>
</dbReference>
<feature type="domain" description="DUF3131" evidence="2">
    <location>
        <begin position="43"/>
        <end position="184"/>
    </location>
</feature>
<accession>A0A0D6ZG22</accession>
<comment type="caution">
    <text evidence="3">The sequence shown here is derived from an EMBL/GenBank/DDBJ whole genome shotgun (WGS) entry which is preliminary data.</text>
</comment>
<reference evidence="3 4" key="1">
    <citation type="submission" date="2015-01" db="EMBL/GenBank/DDBJ databases">
        <title>Draft genome sequences of the supercritical CO2 tolerant bacteria Bacillus subterraneus MITOT1 and Bacillus cereus MIT0214.</title>
        <authorList>
            <person name="Peet K.C."/>
            <person name="Thompson J.R."/>
        </authorList>
    </citation>
    <scope>NUCLEOTIDE SEQUENCE [LARGE SCALE GENOMIC DNA]</scope>
    <source>
        <strain evidence="3 4">MITOT1</strain>
    </source>
</reference>
<gene>
    <name evidence="3" type="ORF">UB32_02490</name>
</gene>
<dbReference type="Proteomes" id="UP000032512">
    <property type="component" value="Unassembled WGS sequence"/>
</dbReference>
<dbReference type="PATRIC" id="fig|285983.3.peg.2123"/>
<evidence type="ECO:0000259" key="1">
    <source>
        <dbReference type="Pfam" id="PF10091"/>
    </source>
</evidence>
<sequence length="450" mass="51311">MRKQKKISILILVFVVVVATSLILSAINKAKEEWNFKKELKTIAEDTYRYFEDFTDYETGLPYDIVRIKNEDLEEGKHTSPTNIAMYMLSTISADELGFISGKEAISRIQKILNTLEKMDKWNGLYYNWYYTKDGSIMKDWGQFISQVDNGWLSAGLITSGQAYPSLQSQTSKIVKSMDFSALYDPKVGQFRGGYFVDKGEYTGHHYGTFYTEPRLGSYIAIGKGDVSADHWWKMYRTQPAKDNWQSQTPKGEMRNYHGIDLFQGHYEYNGVKYVPTWGGSMFEAMMPGMIMKEKELGKNGLGLNNQHYVNLQIAYAKEKGYSAWGLSPAATPDGYSEFAATPLGISGYKDDGTVTAYASFLALEYAKQDVMENIKVLKEMKIYGKYGFYDSVNLNTNRVTEAYLALDQGMIMVSVTNYLLDGIIRDHFHSNKIASEAEYLLLEEDFMIR</sequence>